<dbReference type="PROSITE" id="PS50118">
    <property type="entry name" value="HMG_BOX_2"/>
    <property type="match status" value="1"/>
</dbReference>
<dbReference type="SUPFAM" id="SSF47095">
    <property type="entry name" value="HMG-box"/>
    <property type="match status" value="1"/>
</dbReference>
<name>A0A9N8YPQ6_9GLOM</name>
<dbReference type="PANTHER" id="PTHR10270:SF161">
    <property type="entry name" value="SEX-DETERMINING REGION Y PROTEIN"/>
    <property type="match status" value="1"/>
</dbReference>
<keyword evidence="3" id="KW-0539">Nucleus</keyword>
<dbReference type="PANTHER" id="PTHR10270">
    <property type="entry name" value="SOX TRANSCRIPTION FACTOR"/>
    <property type="match status" value="1"/>
</dbReference>
<dbReference type="GO" id="GO:0005634">
    <property type="term" value="C:nucleus"/>
    <property type="evidence" value="ECO:0007669"/>
    <property type="project" value="UniProtKB-UniRule"/>
</dbReference>
<evidence type="ECO:0000259" key="4">
    <source>
        <dbReference type="PROSITE" id="PS50118"/>
    </source>
</evidence>
<sequence>MPKTSEKKTTYKRRNVRNVHLYDTPQFKETLKQAIDKNFKKTYPNGMSVETTLPLDQLLAPCKKTRGKRGRITRPQNAFILYRKDIQAKIKEVNPDAKFEDVSKIVGELWKTETNQRKNNYILLSNLCCLVHQDLFPNYKFKPRPKEDGNDKSDVNEQSEFFNLPTNLDRENQNILLSSFDINSIGSVSPIPQDAEDEDNASVTTTTTTELSESIPTINIINNCNEQNQLFSTGAIPNYEGQTGHLSELEYIEDSDFLLSSQQSFDNIGTTNNYEIQNYIQNMQNLDHYNIGSDPLPYTSDENSFLFTTSQNGKSSQEYNDYSIISIPSSSTQNTIPTTYPQPITPITSNFINDNNNIVTTNPFLYDDSVNNNEIEYLSDELVDMLANSFHSFI</sequence>
<dbReference type="SMART" id="SM00398">
    <property type="entry name" value="HMG"/>
    <property type="match status" value="1"/>
</dbReference>
<dbReference type="Pfam" id="PF00505">
    <property type="entry name" value="HMG_box"/>
    <property type="match status" value="1"/>
</dbReference>
<proteinExistence type="predicted"/>
<feature type="domain" description="HMG box" evidence="4">
    <location>
        <begin position="72"/>
        <end position="140"/>
    </location>
</feature>
<dbReference type="GO" id="GO:0001228">
    <property type="term" value="F:DNA-binding transcription activator activity, RNA polymerase II-specific"/>
    <property type="evidence" value="ECO:0007669"/>
    <property type="project" value="TreeGrafter"/>
</dbReference>
<reference evidence="5" key="1">
    <citation type="submission" date="2021-06" db="EMBL/GenBank/DDBJ databases">
        <authorList>
            <person name="Kallberg Y."/>
            <person name="Tangrot J."/>
            <person name="Rosling A."/>
        </authorList>
    </citation>
    <scope>NUCLEOTIDE SEQUENCE</scope>
    <source>
        <strain evidence="5">AZ414A</strain>
    </source>
</reference>
<protein>
    <submittedName>
        <fullName evidence="5">9721_t:CDS:1</fullName>
    </submittedName>
</protein>
<gene>
    <name evidence="5" type="ORF">DEBURN_LOCUS1253</name>
</gene>
<keyword evidence="6" id="KW-1185">Reference proteome</keyword>
<evidence type="ECO:0000256" key="2">
    <source>
        <dbReference type="ARBA" id="ARBA00023163"/>
    </source>
</evidence>
<evidence type="ECO:0000313" key="6">
    <source>
        <dbReference type="Proteomes" id="UP000789706"/>
    </source>
</evidence>
<dbReference type="CDD" id="cd01389">
    <property type="entry name" value="HMG-box_ROX1-like"/>
    <property type="match status" value="1"/>
</dbReference>
<dbReference type="EMBL" id="CAJVPK010000053">
    <property type="protein sequence ID" value="CAG8438661.1"/>
    <property type="molecule type" value="Genomic_DNA"/>
</dbReference>
<feature type="DNA-binding region" description="HMG box" evidence="3">
    <location>
        <begin position="72"/>
        <end position="140"/>
    </location>
</feature>
<dbReference type="AlphaFoldDB" id="A0A9N8YPQ6"/>
<dbReference type="GO" id="GO:0000978">
    <property type="term" value="F:RNA polymerase II cis-regulatory region sequence-specific DNA binding"/>
    <property type="evidence" value="ECO:0007669"/>
    <property type="project" value="TreeGrafter"/>
</dbReference>
<organism evidence="5 6">
    <name type="scientific">Diversispora eburnea</name>
    <dbReference type="NCBI Taxonomy" id="1213867"/>
    <lineage>
        <taxon>Eukaryota</taxon>
        <taxon>Fungi</taxon>
        <taxon>Fungi incertae sedis</taxon>
        <taxon>Mucoromycota</taxon>
        <taxon>Glomeromycotina</taxon>
        <taxon>Glomeromycetes</taxon>
        <taxon>Diversisporales</taxon>
        <taxon>Diversisporaceae</taxon>
        <taxon>Diversispora</taxon>
    </lineage>
</organism>
<dbReference type="Proteomes" id="UP000789706">
    <property type="component" value="Unassembled WGS sequence"/>
</dbReference>
<accession>A0A9N8YPQ6</accession>
<keyword evidence="2" id="KW-0804">Transcription</keyword>
<evidence type="ECO:0000256" key="3">
    <source>
        <dbReference type="PROSITE-ProRule" id="PRU00267"/>
    </source>
</evidence>
<dbReference type="InterPro" id="IPR009071">
    <property type="entry name" value="HMG_box_dom"/>
</dbReference>
<evidence type="ECO:0000256" key="1">
    <source>
        <dbReference type="ARBA" id="ARBA00023125"/>
    </source>
</evidence>
<dbReference type="GO" id="GO:0030154">
    <property type="term" value="P:cell differentiation"/>
    <property type="evidence" value="ECO:0007669"/>
    <property type="project" value="TreeGrafter"/>
</dbReference>
<dbReference type="OrthoDB" id="6247875at2759"/>
<evidence type="ECO:0000313" key="5">
    <source>
        <dbReference type="EMBL" id="CAG8438661.1"/>
    </source>
</evidence>
<dbReference type="InterPro" id="IPR036910">
    <property type="entry name" value="HMG_box_dom_sf"/>
</dbReference>
<dbReference type="Gene3D" id="1.10.30.10">
    <property type="entry name" value="High mobility group box domain"/>
    <property type="match status" value="1"/>
</dbReference>
<keyword evidence="1 3" id="KW-0238">DNA-binding</keyword>
<dbReference type="InterPro" id="IPR050140">
    <property type="entry name" value="SRY-related_HMG-box_TF-like"/>
</dbReference>
<comment type="caution">
    <text evidence="5">The sequence shown here is derived from an EMBL/GenBank/DDBJ whole genome shotgun (WGS) entry which is preliminary data.</text>
</comment>